<reference evidence="1 2" key="1">
    <citation type="submission" date="2014-03" db="EMBL/GenBank/DDBJ databases">
        <title>Genomics of Bifidobacteria.</title>
        <authorList>
            <person name="Ventura M."/>
            <person name="Milani C."/>
            <person name="Lugli G.A."/>
        </authorList>
    </citation>
    <scope>NUCLEOTIDE SEQUENCE [LARGE SCALE GENOMIC DNA]</scope>
    <source>
        <strain evidence="1 2">DSM 23975</strain>
    </source>
</reference>
<gene>
    <name evidence="1" type="ORF">BREU_1796</name>
</gene>
<proteinExistence type="predicted"/>
<evidence type="ECO:0000313" key="2">
    <source>
        <dbReference type="Proteomes" id="UP000028984"/>
    </source>
</evidence>
<dbReference type="Proteomes" id="UP000028984">
    <property type="component" value="Unassembled WGS sequence"/>
</dbReference>
<organism evidence="1 2">
    <name type="scientific">Bifidobacterium reuteri DSM 23975</name>
    <dbReference type="NCBI Taxonomy" id="1437610"/>
    <lineage>
        <taxon>Bacteria</taxon>
        <taxon>Bacillati</taxon>
        <taxon>Actinomycetota</taxon>
        <taxon>Actinomycetes</taxon>
        <taxon>Bifidobacteriales</taxon>
        <taxon>Bifidobacteriaceae</taxon>
        <taxon>Bifidobacterium</taxon>
    </lineage>
</organism>
<comment type="caution">
    <text evidence="1">The sequence shown here is derived from an EMBL/GenBank/DDBJ whole genome shotgun (WGS) entry which is preliminary data.</text>
</comment>
<evidence type="ECO:0000313" key="1">
    <source>
        <dbReference type="EMBL" id="KFI86725.1"/>
    </source>
</evidence>
<sequence>MDVIVMTDINEGYNLFVPLDEQGEQDMQYADFNDRHCASFELRRVEYEALNPLWDAYNFAFHIIIDEYEDEELPAEHVATALLMAQTALEKSDNSIERNGLHTLIEALQLAQKHHTFMELVF</sequence>
<dbReference type="STRING" id="1437610.BREU_1796"/>
<dbReference type="AlphaFoldDB" id="A0A087CTX5"/>
<protein>
    <submittedName>
        <fullName evidence="1">Uncharacterized protein</fullName>
    </submittedName>
</protein>
<dbReference type="EMBL" id="JGZK01000004">
    <property type="protein sequence ID" value="KFI86725.1"/>
    <property type="molecule type" value="Genomic_DNA"/>
</dbReference>
<keyword evidence="2" id="KW-1185">Reference proteome</keyword>
<accession>A0A087CTX5</accession>
<name>A0A087CTX5_9BIFI</name>